<evidence type="ECO:0000259" key="6">
    <source>
        <dbReference type="PROSITE" id="PS50863"/>
    </source>
</evidence>
<gene>
    <name evidence="7" type="ORF">CQW23_34751</name>
</gene>
<evidence type="ECO:0000256" key="5">
    <source>
        <dbReference type="ARBA" id="ARBA00023242"/>
    </source>
</evidence>
<evidence type="ECO:0000313" key="7">
    <source>
        <dbReference type="EMBL" id="PHT25626.1"/>
    </source>
</evidence>
<dbReference type="PROSITE" id="PS50863">
    <property type="entry name" value="B3"/>
    <property type="match status" value="1"/>
</dbReference>
<organism evidence="7 8">
    <name type="scientific">Capsicum baccatum</name>
    <name type="common">Peruvian pepper</name>
    <dbReference type="NCBI Taxonomy" id="33114"/>
    <lineage>
        <taxon>Eukaryota</taxon>
        <taxon>Viridiplantae</taxon>
        <taxon>Streptophyta</taxon>
        <taxon>Embryophyta</taxon>
        <taxon>Tracheophyta</taxon>
        <taxon>Spermatophyta</taxon>
        <taxon>Magnoliopsida</taxon>
        <taxon>eudicotyledons</taxon>
        <taxon>Gunneridae</taxon>
        <taxon>Pentapetalae</taxon>
        <taxon>asterids</taxon>
        <taxon>lamiids</taxon>
        <taxon>Solanales</taxon>
        <taxon>Solanaceae</taxon>
        <taxon>Solanoideae</taxon>
        <taxon>Capsiceae</taxon>
        <taxon>Capsicum</taxon>
    </lineage>
</organism>
<keyword evidence="4" id="KW-0804">Transcription</keyword>
<reference evidence="8" key="2">
    <citation type="journal article" date="2017" name="J. Anim. Genet.">
        <title>Multiple reference genome sequences of hot pepper reveal the massive evolution of plant disease resistance genes by retroduplication.</title>
        <authorList>
            <person name="Kim S."/>
            <person name="Park J."/>
            <person name="Yeom S.-I."/>
            <person name="Kim Y.-M."/>
            <person name="Seo E."/>
            <person name="Kim K.-T."/>
            <person name="Kim M.-S."/>
            <person name="Lee J.M."/>
            <person name="Cheong K."/>
            <person name="Shin H.-S."/>
            <person name="Kim S.-B."/>
            <person name="Han K."/>
            <person name="Lee J."/>
            <person name="Park M."/>
            <person name="Lee H.-A."/>
            <person name="Lee H.-Y."/>
            <person name="Lee Y."/>
            <person name="Oh S."/>
            <person name="Lee J.H."/>
            <person name="Choi E."/>
            <person name="Choi E."/>
            <person name="Lee S.E."/>
            <person name="Jeon J."/>
            <person name="Kim H."/>
            <person name="Choi G."/>
            <person name="Song H."/>
            <person name="Lee J."/>
            <person name="Lee S.-C."/>
            <person name="Kwon J.-K."/>
            <person name="Lee H.-Y."/>
            <person name="Koo N."/>
            <person name="Hong Y."/>
            <person name="Kim R.W."/>
            <person name="Kang W.-H."/>
            <person name="Huh J.H."/>
            <person name="Kang B.-C."/>
            <person name="Yang T.-J."/>
            <person name="Lee Y.-H."/>
            <person name="Bennetzen J.L."/>
            <person name="Choi D."/>
        </authorList>
    </citation>
    <scope>NUCLEOTIDE SEQUENCE [LARGE SCALE GENOMIC DNA]</scope>
    <source>
        <strain evidence="8">cv. PBC81</strain>
    </source>
</reference>
<dbReference type="Gene3D" id="2.40.330.10">
    <property type="entry name" value="DNA-binding pseudobarrel domain"/>
    <property type="match status" value="1"/>
</dbReference>
<dbReference type="OrthoDB" id="1247910at2759"/>
<evidence type="ECO:0000256" key="1">
    <source>
        <dbReference type="ARBA" id="ARBA00004123"/>
    </source>
</evidence>
<sequence length="292" mass="33630">MPGAFVKENKKMLAKTALLKTNEGMLWEVKIARETSDYFICKGDWPRFVVHHMLELGDMLIFYLVDKSTFHVVPYSKKPCTNIRHLEDLSSSEEEEKNTEFGTSRGCKKVKTEPKALSDTNFSKELHQSRIDRMSKAIKEIAFKKQQIQKPFEKGDEVEVASQEDGLIGSYYTATIISPIGSYLYRVKYKTLFSDDESVPLEDVVTASKVRPVPPDQRKILSENNFRLYDVVDVFANDGWWFGFINGIVGEELYVYFPTTADNIAYPPDVLRLHQEWSNGKWIFPPEQGIFN</sequence>
<dbReference type="InterPro" id="IPR014002">
    <property type="entry name" value="Agenet_dom_plant"/>
</dbReference>
<dbReference type="SMART" id="SM00743">
    <property type="entry name" value="Agenet"/>
    <property type="match status" value="2"/>
</dbReference>
<reference evidence="7 8" key="1">
    <citation type="journal article" date="2017" name="Genome Biol.">
        <title>New reference genome sequences of hot pepper reveal the massive evolution of plant disease-resistance genes by retroduplication.</title>
        <authorList>
            <person name="Kim S."/>
            <person name="Park J."/>
            <person name="Yeom S.I."/>
            <person name="Kim Y.M."/>
            <person name="Seo E."/>
            <person name="Kim K.T."/>
            <person name="Kim M.S."/>
            <person name="Lee J.M."/>
            <person name="Cheong K."/>
            <person name="Shin H.S."/>
            <person name="Kim S.B."/>
            <person name="Han K."/>
            <person name="Lee J."/>
            <person name="Park M."/>
            <person name="Lee H.A."/>
            <person name="Lee H.Y."/>
            <person name="Lee Y."/>
            <person name="Oh S."/>
            <person name="Lee J.H."/>
            <person name="Choi E."/>
            <person name="Choi E."/>
            <person name="Lee S.E."/>
            <person name="Jeon J."/>
            <person name="Kim H."/>
            <person name="Choi G."/>
            <person name="Song H."/>
            <person name="Lee J."/>
            <person name="Lee S.C."/>
            <person name="Kwon J.K."/>
            <person name="Lee H.Y."/>
            <person name="Koo N."/>
            <person name="Hong Y."/>
            <person name="Kim R.W."/>
            <person name="Kang W.H."/>
            <person name="Huh J.H."/>
            <person name="Kang B.C."/>
            <person name="Yang T.J."/>
            <person name="Lee Y.H."/>
            <person name="Bennetzen J.L."/>
            <person name="Choi D."/>
        </authorList>
    </citation>
    <scope>NUCLEOTIDE SEQUENCE [LARGE SCALE GENOMIC DNA]</scope>
    <source>
        <strain evidence="8">cv. PBC81</strain>
    </source>
</reference>
<dbReference type="EMBL" id="MLFT02001494">
    <property type="protein sequence ID" value="PHT25626.1"/>
    <property type="molecule type" value="Genomic_DNA"/>
</dbReference>
<comment type="caution">
    <text evidence="7">The sequence shown here is derived from an EMBL/GenBank/DDBJ whole genome shotgun (WGS) entry which is preliminary data.</text>
</comment>
<keyword evidence="2" id="KW-0805">Transcription regulation</keyword>
<dbReference type="CDD" id="cd20405">
    <property type="entry name" value="Tudor_Agenet_AtDUF_rpt1_3"/>
    <property type="match status" value="1"/>
</dbReference>
<dbReference type="GO" id="GO:0005634">
    <property type="term" value="C:nucleus"/>
    <property type="evidence" value="ECO:0007669"/>
    <property type="project" value="UniProtKB-SubCell"/>
</dbReference>
<dbReference type="Gene3D" id="2.30.30.140">
    <property type="match status" value="1"/>
</dbReference>
<feature type="domain" description="TF-B3" evidence="6">
    <location>
        <begin position="1"/>
        <end position="78"/>
    </location>
</feature>
<keyword evidence="3" id="KW-0238">DNA-binding</keyword>
<protein>
    <recommendedName>
        <fullName evidence="6">TF-B3 domain-containing protein</fullName>
    </recommendedName>
</protein>
<comment type="subcellular location">
    <subcellularLocation>
        <location evidence="1">Nucleus</location>
    </subcellularLocation>
</comment>
<dbReference type="InterPro" id="IPR003340">
    <property type="entry name" value="B3_DNA-bd"/>
</dbReference>
<dbReference type="SUPFAM" id="SSF101936">
    <property type="entry name" value="DNA-binding pseudobarrel domain"/>
    <property type="match status" value="1"/>
</dbReference>
<proteinExistence type="predicted"/>
<dbReference type="InterPro" id="IPR015300">
    <property type="entry name" value="DNA-bd_pseudobarrel_sf"/>
</dbReference>
<accession>A0A2G2UY03</accession>
<dbReference type="STRING" id="33114.A0A2G2UY03"/>
<dbReference type="PANTHER" id="PTHR31917:SF158">
    <property type="entry name" value="AGENET DOMAIN-CONTAINING PROTEIN"/>
    <property type="match status" value="1"/>
</dbReference>
<dbReference type="Pfam" id="PF02362">
    <property type="entry name" value="B3"/>
    <property type="match status" value="1"/>
</dbReference>
<dbReference type="Pfam" id="PF05641">
    <property type="entry name" value="Agenet"/>
    <property type="match status" value="1"/>
</dbReference>
<dbReference type="InterPro" id="IPR008395">
    <property type="entry name" value="Agenet-like_dom"/>
</dbReference>
<evidence type="ECO:0000256" key="4">
    <source>
        <dbReference type="ARBA" id="ARBA00023163"/>
    </source>
</evidence>
<evidence type="ECO:0000256" key="2">
    <source>
        <dbReference type="ARBA" id="ARBA00023015"/>
    </source>
</evidence>
<evidence type="ECO:0000256" key="3">
    <source>
        <dbReference type="ARBA" id="ARBA00023125"/>
    </source>
</evidence>
<dbReference type="GO" id="GO:0003677">
    <property type="term" value="F:DNA binding"/>
    <property type="evidence" value="ECO:0007669"/>
    <property type="project" value="UniProtKB-KW"/>
</dbReference>
<dbReference type="AlphaFoldDB" id="A0A2G2UY03"/>
<dbReference type="PANTHER" id="PTHR31917">
    <property type="entry name" value="AGENET DOMAIN-CONTAINING PROTEIN-RELATED"/>
    <property type="match status" value="1"/>
</dbReference>
<keyword evidence="8" id="KW-1185">Reference proteome</keyword>
<evidence type="ECO:0000313" key="8">
    <source>
        <dbReference type="Proteomes" id="UP000224567"/>
    </source>
</evidence>
<dbReference type="CDD" id="cd10017">
    <property type="entry name" value="B3_DNA"/>
    <property type="match status" value="1"/>
</dbReference>
<keyword evidence="5" id="KW-0539">Nucleus</keyword>
<dbReference type="Proteomes" id="UP000224567">
    <property type="component" value="Unassembled WGS sequence"/>
</dbReference>
<dbReference type="SMART" id="SM01019">
    <property type="entry name" value="B3"/>
    <property type="match status" value="1"/>
</dbReference>
<name>A0A2G2UY03_CAPBA</name>